<proteinExistence type="predicted"/>
<name>A0ABV3ADM0_9ACTN</name>
<keyword evidence="3" id="KW-1185">Reference proteome</keyword>
<organism evidence="2 3">
    <name type="scientific">Streptomyces flaveolus</name>
    <dbReference type="NCBI Taxonomy" id="67297"/>
    <lineage>
        <taxon>Bacteria</taxon>
        <taxon>Bacillati</taxon>
        <taxon>Actinomycetota</taxon>
        <taxon>Actinomycetes</taxon>
        <taxon>Kitasatosporales</taxon>
        <taxon>Streptomycetaceae</taxon>
        <taxon>Streptomyces</taxon>
    </lineage>
</organism>
<gene>
    <name evidence="2" type="ORF">AB0H04_24555</name>
</gene>
<comment type="caution">
    <text evidence="2">The sequence shown here is derived from an EMBL/GenBank/DDBJ whole genome shotgun (WGS) entry which is preliminary data.</text>
</comment>
<reference evidence="2 3" key="1">
    <citation type="submission" date="2024-06" db="EMBL/GenBank/DDBJ databases">
        <title>The Natural Products Discovery Center: Release of the First 8490 Sequenced Strains for Exploring Actinobacteria Biosynthetic Diversity.</title>
        <authorList>
            <person name="Kalkreuter E."/>
            <person name="Kautsar S.A."/>
            <person name="Yang D."/>
            <person name="Bader C.D."/>
            <person name="Teijaro C.N."/>
            <person name="Fluegel L."/>
            <person name="Davis C.M."/>
            <person name="Simpson J.R."/>
            <person name="Lauterbach L."/>
            <person name="Steele A.D."/>
            <person name="Gui C."/>
            <person name="Meng S."/>
            <person name="Li G."/>
            <person name="Viehrig K."/>
            <person name="Ye F."/>
            <person name="Su P."/>
            <person name="Kiefer A.F."/>
            <person name="Nichols A."/>
            <person name="Cepeda A.J."/>
            <person name="Yan W."/>
            <person name="Fan B."/>
            <person name="Jiang Y."/>
            <person name="Adhikari A."/>
            <person name="Zheng C.-J."/>
            <person name="Schuster L."/>
            <person name="Cowan T.M."/>
            <person name="Smanski M.J."/>
            <person name="Chevrette M.G."/>
            <person name="De Carvalho L.P.S."/>
            <person name="Shen B."/>
        </authorList>
    </citation>
    <scope>NUCLEOTIDE SEQUENCE [LARGE SCALE GENOMIC DNA]</scope>
    <source>
        <strain evidence="2 3">NPDC020594</strain>
    </source>
</reference>
<dbReference type="RefSeq" id="WP_030643757.1">
    <property type="nucleotide sequence ID" value="NZ_JBFAEG010000017.1"/>
</dbReference>
<sequence length="158" mass="16703">MLEQALTALAAAGGAAVVQSAGTDAWTGLRQAVARWFGRGDRQRERVELERLDRTAGELETADAGVIERERIRQEAAWQARIEALLESLEDTERAQAVEELRALLAHHTRQLGASAGEGGLAVGGNVDIRAEKGSIAAGVIHGGAHIGRPSQPDPTQG</sequence>
<evidence type="ECO:0000256" key="1">
    <source>
        <dbReference type="SAM" id="Coils"/>
    </source>
</evidence>
<evidence type="ECO:0000313" key="2">
    <source>
        <dbReference type="EMBL" id="MEU5710004.1"/>
    </source>
</evidence>
<dbReference type="EMBL" id="JBFAEG010000017">
    <property type="protein sequence ID" value="MEU5710004.1"/>
    <property type="molecule type" value="Genomic_DNA"/>
</dbReference>
<keyword evidence="1" id="KW-0175">Coiled coil</keyword>
<protein>
    <submittedName>
        <fullName evidence="2">Uncharacterized protein</fullName>
    </submittedName>
</protein>
<dbReference type="Proteomes" id="UP001551011">
    <property type="component" value="Unassembled WGS sequence"/>
</dbReference>
<feature type="coiled-coil region" evidence="1">
    <location>
        <begin position="42"/>
        <end position="95"/>
    </location>
</feature>
<evidence type="ECO:0000313" key="3">
    <source>
        <dbReference type="Proteomes" id="UP001551011"/>
    </source>
</evidence>
<accession>A0ABV3ADM0</accession>